<dbReference type="PRINTS" id="PR00884">
    <property type="entry name" value="RIBOSOMALHS6"/>
</dbReference>
<name>A0A1I2ZQ10_9FIRM</name>
<dbReference type="InterPro" id="IPR029064">
    <property type="entry name" value="Ribosomal_eL30-like_sf"/>
</dbReference>
<sequence length="83" mass="9164">MPYKRIHSAKGKTVGTKQTIKAIKKNLARVVYVADNADNHVIDPIIRACEEKKIPYVRVDSMKHLGKACGINVECATAAITEE</sequence>
<dbReference type="STRING" id="341036.SAMN05660649_05060"/>
<dbReference type="Proteomes" id="UP000199337">
    <property type="component" value="Unassembled WGS sequence"/>
</dbReference>
<proteinExistence type="predicted"/>
<keyword evidence="2" id="KW-0689">Ribosomal protein</keyword>
<dbReference type="OrthoDB" id="2353623at2"/>
<keyword evidence="3" id="KW-1185">Reference proteome</keyword>
<dbReference type="InterPro" id="IPR004038">
    <property type="entry name" value="Ribosomal_eL8/eL30/eS12/Gad45"/>
</dbReference>
<evidence type="ECO:0000313" key="3">
    <source>
        <dbReference type="Proteomes" id="UP000199337"/>
    </source>
</evidence>
<dbReference type="EMBL" id="FOOX01000034">
    <property type="protein sequence ID" value="SFH39705.1"/>
    <property type="molecule type" value="Genomic_DNA"/>
</dbReference>
<organism evidence="2 3">
    <name type="scientific">Desulfotruncus arcticus DSM 17038</name>
    <dbReference type="NCBI Taxonomy" id="1121424"/>
    <lineage>
        <taxon>Bacteria</taxon>
        <taxon>Bacillati</taxon>
        <taxon>Bacillota</taxon>
        <taxon>Clostridia</taxon>
        <taxon>Eubacteriales</taxon>
        <taxon>Desulfallaceae</taxon>
        <taxon>Desulfotruncus</taxon>
    </lineage>
</organism>
<dbReference type="Pfam" id="PF01248">
    <property type="entry name" value="Ribosomal_L7Ae"/>
    <property type="match status" value="1"/>
</dbReference>
<gene>
    <name evidence="2" type="ORF">SAMN05660649_05060</name>
</gene>
<dbReference type="AlphaFoldDB" id="A0A1I2ZQ10"/>
<evidence type="ECO:0000313" key="2">
    <source>
        <dbReference type="EMBL" id="SFH39705.1"/>
    </source>
</evidence>
<reference evidence="3" key="1">
    <citation type="submission" date="2016-10" db="EMBL/GenBank/DDBJ databases">
        <authorList>
            <person name="Varghese N."/>
            <person name="Submissions S."/>
        </authorList>
    </citation>
    <scope>NUCLEOTIDE SEQUENCE [LARGE SCALE GENOMIC DNA]</scope>
    <source>
        <strain evidence="3">DSM 17038</strain>
    </source>
</reference>
<dbReference type="SUPFAM" id="SSF55315">
    <property type="entry name" value="L30e-like"/>
    <property type="match status" value="1"/>
</dbReference>
<protein>
    <submittedName>
        <fullName evidence="2">Large subunit ribosomal protein L7A</fullName>
    </submittedName>
</protein>
<feature type="domain" description="Ribosomal protein eL8/eL30/eS12/Gadd45" evidence="1">
    <location>
        <begin position="7"/>
        <end position="82"/>
    </location>
</feature>
<keyword evidence="2" id="KW-0687">Ribonucleoprotein</keyword>
<dbReference type="Gene3D" id="3.30.1330.30">
    <property type="match status" value="1"/>
</dbReference>
<dbReference type="GO" id="GO:0005840">
    <property type="term" value="C:ribosome"/>
    <property type="evidence" value="ECO:0007669"/>
    <property type="project" value="UniProtKB-KW"/>
</dbReference>
<evidence type="ECO:0000259" key="1">
    <source>
        <dbReference type="Pfam" id="PF01248"/>
    </source>
</evidence>
<dbReference type="RefSeq" id="WP_092476085.1">
    <property type="nucleotide sequence ID" value="NZ_FOOX01000034.1"/>
</dbReference>
<accession>A0A1I2ZQ10</accession>